<dbReference type="InParanoid" id="A0A3N4LGT4"/>
<gene>
    <name evidence="3" type="ORF">L211DRAFT_348830</name>
</gene>
<name>A0A3N4LGT4_9PEZI</name>
<keyword evidence="2" id="KW-1133">Transmembrane helix</keyword>
<dbReference type="EMBL" id="ML121554">
    <property type="protein sequence ID" value="RPB22100.1"/>
    <property type="molecule type" value="Genomic_DNA"/>
</dbReference>
<accession>A0A3N4LGT4</accession>
<reference evidence="3 4" key="1">
    <citation type="journal article" date="2018" name="Nat. Ecol. Evol.">
        <title>Pezizomycetes genomes reveal the molecular basis of ectomycorrhizal truffle lifestyle.</title>
        <authorList>
            <person name="Murat C."/>
            <person name="Payen T."/>
            <person name="Noel B."/>
            <person name="Kuo A."/>
            <person name="Morin E."/>
            <person name="Chen J."/>
            <person name="Kohler A."/>
            <person name="Krizsan K."/>
            <person name="Balestrini R."/>
            <person name="Da Silva C."/>
            <person name="Montanini B."/>
            <person name="Hainaut M."/>
            <person name="Levati E."/>
            <person name="Barry K.W."/>
            <person name="Belfiori B."/>
            <person name="Cichocki N."/>
            <person name="Clum A."/>
            <person name="Dockter R.B."/>
            <person name="Fauchery L."/>
            <person name="Guy J."/>
            <person name="Iotti M."/>
            <person name="Le Tacon F."/>
            <person name="Lindquist E.A."/>
            <person name="Lipzen A."/>
            <person name="Malagnac F."/>
            <person name="Mello A."/>
            <person name="Molinier V."/>
            <person name="Miyauchi S."/>
            <person name="Poulain J."/>
            <person name="Riccioni C."/>
            <person name="Rubini A."/>
            <person name="Sitrit Y."/>
            <person name="Splivallo R."/>
            <person name="Traeger S."/>
            <person name="Wang M."/>
            <person name="Zifcakova L."/>
            <person name="Wipf D."/>
            <person name="Zambonelli A."/>
            <person name="Paolocci F."/>
            <person name="Nowrousian M."/>
            <person name="Ottonello S."/>
            <person name="Baldrian P."/>
            <person name="Spatafora J.W."/>
            <person name="Henrissat B."/>
            <person name="Nagy L.G."/>
            <person name="Aury J.M."/>
            <person name="Wincker P."/>
            <person name="Grigoriev I.V."/>
            <person name="Bonfante P."/>
            <person name="Martin F.M."/>
        </authorList>
    </citation>
    <scope>NUCLEOTIDE SEQUENCE [LARGE SCALE GENOMIC DNA]</scope>
    <source>
        <strain evidence="3 4">ATCC MYA-4762</strain>
    </source>
</reference>
<keyword evidence="2" id="KW-0812">Transmembrane</keyword>
<feature type="compositionally biased region" description="Polar residues" evidence="1">
    <location>
        <begin position="1"/>
        <end position="13"/>
    </location>
</feature>
<keyword evidence="4" id="KW-1185">Reference proteome</keyword>
<feature type="transmembrane region" description="Helical" evidence="2">
    <location>
        <begin position="186"/>
        <end position="211"/>
    </location>
</feature>
<evidence type="ECO:0000256" key="1">
    <source>
        <dbReference type="SAM" id="MobiDB-lite"/>
    </source>
</evidence>
<feature type="transmembrane region" description="Helical" evidence="2">
    <location>
        <begin position="272"/>
        <end position="296"/>
    </location>
</feature>
<protein>
    <submittedName>
        <fullName evidence="3">Uncharacterized protein</fullName>
    </submittedName>
</protein>
<evidence type="ECO:0000313" key="4">
    <source>
        <dbReference type="Proteomes" id="UP000267821"/>
    </source>
</evidence>
<organism evidence="3 4">
    <name type="scientific">Terfezia boudieri ATCC MYA-4762</name>
    <dbReference type="NCBI Taxonomy" id="1051890"/>
    <lineage>
        <taxon>Eukaryota</taxon>
        <taxon>Fungi</taxon>
        <taxon>Dikarya</taxon>
        <taxon>Ascomycota</taxon>
        <taxon>Pezizomycotina</taxon>
        <taxon>Pezizomycetes</taxon>
        <taxon>Pezizales</taxon>
        <taxon>Pezizaceae</taxon>
        <taxon>Terfezia</taxon>
    </lineage>
</organism>
<sequence length="311" mass="33382">MPPSRSGTPSPNEYANPPQTPPRRRPSRLGSRMRSDSSVSAIIMTPDQPLTPGTSSRPVSTLLENEQDMADLTAEMALLDDGFDTRTGRTITTRSGGGLRPLSLKYKPPPRPLSSSDSDNHDEAERGHYTPTSRSNSTIAPTFYAVGGNYDPTPLCYPEKPGTPSSGLTKSRLMSNLGKVFYRTRVVLRLMSIMGAGCVLGVLSHVTAVFIRTKNEKDPETGKEVWPKDGLDLMPTHILIAGAAVCLIAGIVWTTASLGKGVRRLDSGCEPWVGWVAGLSAAFETAVWVAGIAYAGKVKNLASGKRELETL</sequence>
<feature type="transmembrane region" description="Helical" evidence="2">
    <location>
        <begin position="231"/>
        <end position="252"/>
    </location>
</feature>
<dbReference type="OrthoDB" id="5400774at2759"/>
<dbReference type="Proteomes" id="UP000267821">
    <property type="component" value="Unassembled WGS sequence"/>
</dbReference>
<dbReference type="AlphaFoldDB" id="A0A3N4LGT4"/>
<feature type="compositionally biased region" description="Basic and acidic residues" evidence="1">
    <location>
        <begin position="118"/>
        <end position="128"/>
    </location>
</feature>
<proteinExistence type="predicted"/>
<feature type="region of interest" description="Disordered" evidence="1">
    <location>
        <begin position="85"/>
        <end position="136"/>
    </location>
</feature>
<evidence type="ECO:0000313" key="3">
    <source>
        <dbReference type="EMBL" id="RPB22100.1"/>
    </source>
</evidence>
<keyword evidence="2" id="KW-0472">Membrane</keyword>
<evidence type="ECO:0000256" key="2">
    <source>
        <dbReference type="SAM" id="Phobius"/>
    </source>
</evidence>
<feature type="region of interest" description="Disordered" evidence="1">
    <location>
        <begin position="1"/>
        <end position="59"/>
    </location>
</feature>